<accession>A0A136WCG0</accession>
<sequence>MKKLKAIIGCLILVCVFLFSYFTTHYQRIQGLDNFPRTDVTVYIYEASLGPIGEDHIQIDQADYESFLQIISSVKYMNPKLDPGSPENLIYGSSDYELEINHKKDNSKTLFHISDYELRPNQRAIYCSDWGEVITAYVKDDVYKEYERLAKKYIKDSKDES</sequence>
<dbReference type="OrthoDB" id="9983164at2"/>
<evidence type="ECO:0000313" key="2">
    <source>
        <dbReference type="EMBL" id="KXL52180.1"/>
    </source>
</evidence>
<name>A0A136WCG0_9FIRM</name>
<evidence type="ECO:0000256" key="1">
    <source>
        <dbReference type="SAM" id="Phobius"/>
    </source>
</evidence>
<keyword evidence="1" id="KW-0812">Transmembrane</keyword>
<protein>
    <submittedName>
        <fullName evidence="2">Uncharacterized protein</fullName>
    </submittedName>
</protein>
<dbReference type="RefSeq" id="WP_066089289.1">
    <property type="nucleotide sequence ID" value="NZ_LRVM01000009.1"/>
</dbReference>
<feature type="transmembrane region" description="Helical" evidence="1">
    <location>
        <begin position="6"/>
        <end position="24"/>
    </location>
</feature>
<keyword evidence="1" id="KW-1133">Transmembrane helix</keyword>
<evidence type="ECO:0000313" key="3">
    <source>
        <dbReference type="Proteomes" id="UP000070539"/>
    </source>
</evidence>
<organism evidence="2 3">
    <name type="scientific">Anaerotignum neopropionicum</name>
    <dbReference type="NCBI Taxonomy" id="36847"/>
    <lineage>
        <taxon>Bacteria</taxon>
        <taxon>Bacillati</taxon>
        <taxon>Bacillota</taxon>
        <taxon>Clostridia</taxon>
        <taxon>Lachnospirales</taxon>
        <taxon>Anaerotignaceae</taxon>
        <taxon>Anaerotignum</taxon>
    </lineage>
</organism>
<dbReference type="AlphaFoldDB" id="A0A136WCG0"/>
<reference evidence="2 3" key="1">
    <citation type="submission" date="2016-01" db="EMBL/GenBank/DDBJ databases">
        <title>Genome sequence of Clostridium neopropionicum X4, DSM-3847.</title>
        <authorList>
            <person name="Poehlein A."/>
            <person name="Beck M.H."/>
            <person name="Bengelsdorf F.R."/>
            <person name="Daniel R."/>
            <person name="Duerre P."/>
        </authorList>
    </citation>
    <scope>NUCLEOTIDE SEQUENCE [LARGE SCALE GENOMIC DNA]</scope>
    <source>
        <strain evidence="2 3">DSM-3847</strain>
    </source>
</reference>
<dbReference type="EMBL" id="LRVM01000009">
    <property type="protein sequence ID" value="KXL52180.1"/>
    <property type="molecule type" value="Genomic_DNA"/>
</dbReference>
<gene>
    <name evidence="2" type="ORF">CLNEO_23450</name>
</gene>
<keyword evidence="3" id="KW-1185">Reference proteome</keyword>
<dbReference type="Proteomes" id="UP000070539">
    <property type="component" value="Unassembled WGS sequence"/>
</dbReference>
<keyword evidence="1" id="KW-0472">Membrane</keyword>
<comment type="caution">
    <text evidence="2">The sequence shown here is derived from an EMBL/GenBank/DDBJ whole genome shotgun (WGS) entry which is preliminary data.</text>
</comment>
<proteinExistence type="predicted"/>
<dbReference type="STRING" id="36847.CLNEO_23450"/>